<keyword evidence="4" id="KW-0677">Repeat</keyword>
<evidence type="ECO:0000256" key="1">
    <source>
        <dbReference type="ARBA" id="ARBA00004370"/>
    </source>
</evidence>
<keyword evidence="13" id="KW-1185">Reference proteome</keyword>
<dbReference type="PANTHER" id="PTHR24026">
    <property type="entry name" value="FAT ATYPICAL CADHERIN-RELATED"/>
    <property type="match status" value="1"/>
</dbReference>
<protein>
    <recommendedName>
        <fullName evidence="11">Cadherin domain-containing protein</fullName>
    </recommendedName>
</protein>
<dbReference type="Pfam" id="PF00028">
    <property type="entry name" value="Cadherin"/>
    <property type="match status" value="5"/>
</dbReference>
<keyword evidence="3" id="KW-0812">Transmembrane</keyword>
<evidence type="ECO:0000256" key="6">
    <source>
        <dbReference type="ARBA" id="ARBA00022989"/>
    </source>
</evidence>
<evidence type="ECO:0000313" key="12">
    <source>
        <dbReference type="Ensembl" id="ENSOSUP00000004412.1"/>
    </source>
</evidence>
<dbReference type="InterPro" id="IPR002126">
    <property type="entry name" value="Cadherin-like_dom"/>
</dbReference>
<reference evidence="12" key="1">
    <citation type="submission" date="2025-08" db="UniProtKB">
        <authorList>
            <consortium name="Ensembl"/>
        </authorList>
    </citation>
    <scope>IDENTIFICATION</scope>
</reference>
<organism evidence="12 13">
    <name type="scientific">Otus sunia</name>
    <name type="common">Oriental scops-owl</name>
    <dbReference type="NCBI Taxonomy" id="257818"/>
    <lineage>
        <taxon>Eukaryota</taxon>
        <taxon>Metazoa</taxon>
        <taxon>Chordata</taxon>
        <taxon>Craniata</taxon>
        <taxon>Vertebrata</taxon>
        <taxon>Euteleostomi</taxon>
        <taxon>Archelosauria</taxon>
        <taxon>Archosauria</taxon>
        <taxon>Dinosauria</taxon>
        <taxon>Saurischia</taxon>
        <taxon>Theropoda</taxon>
        <taxon>Coelurosauria</taxon>
        <taxon>Aves</taxon>
        <taxon>Neognathae</taxon>
        <taxon>Neoaves</taxon>
        <taxon>Telluraves</taxon>
        <taxon>Strigiformes</taxon>
        <taxon>Strigidae</taxon>
        <taxon>Otus</taxon>
    </lineage>
</organism>
<evidence type="ECO:0000256" key="4">
    <source>
        <dbReference type="ARBA" id="ARBA00022737"/>
    </source>
</evidence>
<feature type="domain" description="Cadherin" evidence="11">
    <location>
        <begin position="13"/>
        <end position="64"/>
    </location>
</feature>
<evidence type="ECO:0000259" key="11">
    <source>
        <dbReference type="PROSITE" id="PS50268"/>
    </source>
</evidence>
<evidence type="ECO:0000256" key="10">
    <source>
        <dbReference type="PROSITE-ProRule" id="PRU00043"/>
    </source>
</evidence>
<evidence type="ECO:0000256" key="9">
    <source>
        <dbReference type="ARBA" id="ARBA00023180"/>
    </source>
</evidence>
<evidence type="ECO:0000256" key="5">
    <source>
        <dbReference type="ARBA" id="ARBA00022837"/>
    </source>
</evidence>
<reference evidence="12" key="2">
    <citation type="submission" date="2025-09" db="UniProtKB">
        <authorList>
            <consortium name="Ensembl"/>
        </authorList>
    </citation>
    <scope>IDENTIFICATION</scope>
</reference>
<dbReference type="SMART" id="SM00112">
    <property type="entry name" value="CA"/>
    <property type="match status" value="4"/>
</dbReference>
<dbReference type="InterPro" id="IPR015919">
    <property type="entry name" value="Cadherin-like_sf"/>
</dbReference>
<dbReference type="Gene3D" id="2.60.40.60">
    <property type="entry name" value="Cadherins"/>
    <property type="match status" value="5"/>
</dbReference>
<dbReference type="GO" id="GO:0005886">
    <property type="term" value="C:plasma membrane"/>
    <property type="evidence" value="ECO:0007669"/>
    <property type="project" value="InterPro"/>
</dbReference>
<feature type="domain" description="Cadherin" evidence="11">
    <location>
        <begin position="140"/>
        <end position="242"/>
    </location>
</feature>
<evidence type="ECO:0000256" key="7">
    <source>
        <dbReference type="ARBA" id="ARBA00023136"/>
    </source>
</evidence>
<dbReference type="PROSITE" id="PS00232">
    <property type="entry name" value="CADHERIN_1"/>
    <property type="match status" value="3"/>
</dbReference>
<dbReference type="FunFam" id="2.60.40.60:FF:000010">
    <property type="entry name" value="Cadherin EGF LAG seven-pass G-type receptor 3"/>
    <property type="match status" value="1"/>
</dbReference>
<feature type="domain" description="Cadherin" evidence="11">
    <location>
        <begin position="243"/>
        <end position="348"/>
    </location>
</feature>
<sequence length="472" mass="51411">MAALFDSRSDALFAVDPVTGAVTTAAPLDRESKSTHVFRVTATDHGTPRVSVTVLDVNDNSPEFTQREYSARLNEDAAVGTSVLTVSAIDRDANSVITYQISNGNTRNRFSITSQSGGGLISLALPLDYKLERQYLLTIASSHYTVNVNEDRPVGTTVVVISATDEDTGENARITYLMEDSIPQFRIAAETGAVTTQMELDYEDQVSYTLAITARDNGIPQKSDTTYLEILVSDVNDNAPQFLRDSYQGSVYEDVPAFTSVLQVSATDRDSGLNGRVFYTFQGGDDGDGDFIIESTSGIVRTLRRLDRENVPLYSLRAFAVDKGVPAKRTPVEIQVTVLDVNDNPPVFERDEFDIFVEENSPIGLVVARITATDPDEGTNAQIMYQIVEGNIPEVFQLDIFSGELTALEEEEEQEEEGGCPQCWAEPFPPPHAHPVVLPAELAHVPHGQVAEQDGCPLTATCPHPAVARGCP</sequence>
<proteinExistence type="predicted"/>
<dbReference type="FunFam" id="2.60.40.60:FF:000029">
    <property type="entry name" value="Cadherin EGF LAG seven-pass G-type receptor 3"/>
    <property type="match status" value="1"/>
</dbReference>
<dbReference type="InterPro" id="IPR020894">
    <property type="entry name" value="Cadherin_CS"/>
</dbReference>
<keyword evidence="6" id="KW-1133">Transmembrane helix</keyword>
<dbReference type="AlphaFoldDB" id="A0A8C8ACR1"/>
<feature type="domain" description="Cadherin" evidence="11">
    <location>
        <begin position="65"/>
        <end position="139"/>
    </location>
</feature>
<dbReference type="PANTHER" id="PTHR24026:SF32">
    <property type="entry name" value="CADHERIN EGF LAG SEVEN-PASS G-TYPE RECEPTOR 2"/>
    <property type="match status" value="1"/>
</dbReference>
<evidence type="ECO:0000313" key="13">
    <source>
        <dbReference type="Proteomes" id="UP000694552"/>
    </source>
</evidence>
<dbReference type="GO" id="GO:0007156">
    <property type="term" value="P:homophilic cell adhesion via plasma membrane adhesion molecules"/>
    <property type="evidence" value="ECO:0007669"/>
    <property type="project" value="InterPro"/>
</dbReference>
<dbReference type="CDD" id="cd11304">
    <property type="entry name" value="Cadherin_repeat"/>
    <property type="match status" value="4"/>
</dbReference>
<dbReference type="PRINTS" id="PR00205">
    <property type="entry name" value="CADHERIN"/>
</dbReference>
<name>A0A8C8ACR1_9STRI</name>
<keyword evidence="5 10" id="KW-0106">Calcium</keyword>
<comment type="subcellular location">
    <subcellularLocation>
        <location evidence="1">Membrane</location>
    </subcellularLocation>
</comment>
<dbReference type="GO" id="GO:0005509">
    <property type="term" value="F:calcium ion binding"/>
    <property type="evidence" value="ECO:0007669"/>
    <property type="project" value="UniProtKB-UniRule"/>
</dbReference>
<dbReference type="SUPFAM" id="SSF49313">
    <property type="entry name" value="Cadherin-like"/>
    <property type="match status" value="5"/>
</dbReference>
<accession>A0A8C8ACR1</accession>
<keyword evidence="7" id="KW-0472">Membrane</keyword>
<evidence type="ECO:0000256" key="8">
    <source>
        <dbReference type="ARBA" id="ARBA00023157"/>
    </source>
</evidence>
<dbReference type="FunFam" id="2.60.40.60:FF:000023">
    <property type="entry name" value="Cadherin EGF LAG seven-pass G-type receptor 3"/>
    <property type="match status" value="1"/>
</dbReference>
<keyword evidence="2" id="KW-0245">EGF-like domain</keyword>
<dbReference type="Ensembl" id="ENSOSUT00000004558.1">
    <property type="protein sequence ID" value="ENSOSUP00000004412.1"/>
    <property type="gene ID" value="ENSOSUG00000003218.1"/>
</dbReference>
<evidence type="ECO:0000256" key="3">
    <source>
        <dbReference type="ARBA" id="ARBA00022692"/>
    </source>
</evidence>
<keyword evidence="9" id="KW-0325">Glycoprotein</keyword>
<feature type="domain" description="Cadherin" evidence="11">
    <location>
        <begin position="349"/>
        <end position="417"/>
    </location>
</feature>
<evidence type="ECO:0000256" key="2">
    <source>
        <dbReference type="ARBA" id="ARBA00022536"/>
    </source>
</evidence>
<dbReference type="PROSITE" id="PS50268">
    <property type="entry name" value="CADHERIN_2"/>
    <property type="match status" value="5"/>
</dbReference>
<keyword evidence="8" id="KW-1015">Disulfide bond</keyword>
<dbReference type="Proteomes" id="UP000694552">
    <property type="component" value="Unplaced"/>
</dbReference>